<feature type="region of interest" description="Disordered" evidence="3">
    <location>
        <begin position="1"/>
        <end position="101"/>
    </location>
</feature>
<organism evidence="4 5">
    <name type="scientific">Aspergillus mulundensis</name>
    <dbReference type="NCBI Taxonomy" id="1810919"/>
    <lineage>
        <taxon>Eukaryota</taxon>
        <taxon>Fungi</taxon>
        <taxon>Dikarya</taxon>
        <taxon>Ascomycota</taxon>
        <taxon>Pezizomycotina</taxon>
        <taxon>Eurotiomycetes</taxon>
        <taxon>Eurotiomycetidae</taxon>
        <taxon>Eurotiales</taxon>
        <taxon>Aspergillaceae</taxon>
        <taxon>Aspergillus</taxon>
        <taxon>Aspergillus subgen. Nidulantes</taxon>
    </lineage>
</organism>
<feature type="compositionally biased region" description="Basic and acidic residues" evidence="3">
    <location>
        <begin position="546"/>
        <end position="564"/>
    </location>
</feature>
<proteinExistence type="predicted"/>
<reference evidence="4 5" key="1">
    <citation type="journal article" date="2018" name="IMA Fungus">
        <title>IMA Genome-F 9: Draft genome sequence of Annulohypoxylon stygium, Aspergillus mulundensis, Berkeleyomyces basicola (syn. Thielaviopsis basicola), Ceratocystis smalleyi, two Cercospora beticola strains, Coleophoma cylindrospora, Fusarium fracticaudum, Phialophora cf. hyalina, and Morchella septimelata.</title>
        <authorList>
            <person name="Wingfield B.D."/>
            <person name="Bills G.F."/>
            <person name="Dong Y."/>
            <person name="Huang W."/>
            <person name="Nel W.J."/>
            <person name="Swalarsk-Parry B.S."/>
            <person name="Vaghefi N."/>
            <person name="Wilken P.M."/>
            <person name="An Z."/>
            <person name="de Beer Z.W."/>
            <person name="De Vos L."/>
            <person name="Chen L."/>
            <person name="Duong T.A."/>
            <person name="Gao Y."/>
            <person name="Hammerbacher A."/>
            <person name="Kikkert J.R."/>
            <person name="Li Y."/>
            <person name="Li H."/>
            <person name="Li K."/>
            <person name="Li Q."/>
            <person name="Liu X."/>
            <person name="Ma X."/>
            <person name="Naidoo K."/>
            <person name="Pethybridge S.J."/>
            <person name="Sun J."/>
            <person name="Steenkamp E.T."/>
            <person name="van der Nest M.A."/>
            <person name="van Wyk S."/>
            <person name="Wingfield M.J."/>
            <person name="Xiong C."/>
            <person name="Yue Q."/>
            <person name="Zhang X."/>
        </authorList>
    </citation>
    <scope>NUCLEOTIDE SEQUENCE [LARGE SCALE GENOMIC DNA]</scope>
    <source>
        <strain evidence="4 5">DSM 5745</strain>
    </source>
</reference>
<evidence type="ECO:0000313" key="5">
    <source>
        <dbReference type="Proteomes" id="UP000256690"/>
    </source>
</evidence>
<dbReference type="InterPro" id="IPR045138">
    <property type="entry name" value="MeCP2/MBD4"/>
</dbReference>
<dbReference type="PANTHER" id="PTHR15074">
    <property type="entry name" value="METHYL-CPG-BINDING PROTEIN"/>
    <property type="match status" value="1"/>
</dbReference>
<feature type="compositionally biased region" description="Polar residues" evidence="3">
    <location>
        <begin position="295"/>
        <end position="304"/>
    </location>
</feature>
<feature type="region of interest" description="Disordered" evidence="3">
    <location>
        <begin position="439"/>
        <end position="467"/>
    </location>
</feature>
<dbReference type="RefSeq" id="XP_026609171.1">
    <property type="nucleotide sequence ID" value="XM_026743326.1"/>
</dbReference>
<dbReference type="FunFam" id="1.10.340.30:FF:000020">
    <property type="entry name" value="Pre-mRNA splicing factor, putative"/>
    <property type="match status" value="1"/>
</dbReference>
<comment type="subcellular location">
    <subcellularLocation>
        <location evidence="1">Nucleus</location>
    </subcellularLocation>
</comment>
<dbReference type="Proteomes" id="UP000256690">
    <property type="component" value="Unassembled WGS sequence"/>
</dbReference>
<dbReference type="GO" id="GO:0005634">
    <property type="term" value="C:nucleus"/>
    <property type="evidence" value="ECO:0007669"/>
    <property type="project" value="UniProtKB-SubCell"/>
</dbReference>
<sequence length="989" mass="109135">MARLSREKDGFSFSTASSANPTTSKSKESKPKDKSKSKHKDKNMSTKKSKNKVHSAVEGPVKTSLPQTALARDSANVTSTGNTNKLRPVPKASTGKHRHAEDQANAARIGANREHGAASVAGKSNKLKPILKKPVLKSNTEKYRALDDDADIWITKAGLCTDNVRGAGRGNTTELRPVPKPSTKMHRAVEDQDQAIPPPSKIAFERNAQATGSANKLRPIPKSSTEDHRAAGHFVNTPTKKTGLGSDNAQGVGGDTNRPKLLPSPSLKGANGDCLDIDSDENRDEEHDGGVKLGASSSLSPSTTPEDDSYSPLLRFICEHNFMRNKQYPVPLGSRLQFVCDVREEAEETGYEEEAVNRILLDIKRYYLQNVGHGEAFTEGSEFGDEVEIQAPPSHEPETLRLAGDKKKTANFRPEILASSERMVEKLFGNIVNASGQINPTALDDRDHDDPGVCVSKDQKKRKRKREHRWMLQHNVLSGAHTVADKGGKKTPVTIDLGTPEVEFQNKVEKPSRSGKVGSKECLANSHKKTNRAHTSIVAEAPARSLESKELSRSGKGDMQEAPRPKKRQRRSSGDPSQQPTIHSSQQSGAALEDPIVRSKYFVKKKARKIERKQAADLEAPPVVYNRRSIPDHVLRMVEDMGMLSDLLLSDSTLSDVPSDLDSLSDSPSTSPAHSLFSKRSVTKCLEEVTETPIEPIKSAHCAISCSAREQTPPPLDFSGHILVPQKKPRLKLAKISPYFQGPLVNEDSCLPFPPIDAPAFGLVQEQLAHNPFRLLLATIFLNRTRGGVALPTLFQVFDRYPTIEAMAAADPPDLIAMIHRLGFQNQRARKCIALAQTWLGRPPTLGKRYRKLNYPAKTDGRDVKAGECIDDDDQRVAWEVAHLPGVGAYALDSWRIFCRDELRGLAKDWKGGGAGAEFVPEWKSVLPQDKELRAYLTWMWLKEGWVWDRETGERTRASEKVMRAARRGATAHIEDGNWVLETSPVKRR</sequence>
<evidence type="ECO:0000256" key="1">
    <source>
        <dbReference type="ARBA" id="ARBA00004123"/>
    </source>
</evidence>
<dbReference type="OrthoDB" id="10265068at2759"/>
<dbReference type="GO" id="GO:0006281">
    <property type="term" value="P:DNA repair"/>
    <property type="evidence" value="ECO:0007669"/>
    <property type="project" value="InterPro"/>
</dbReference>
<evidence type="ECO:0000256" key="3">
    <source>
        <dbReference type="SAM" id="MobiDB-lite"/>
    </source>
</evidence>
<dbReference type="GO" id="GO:0003677">
    <property type="term" value="F:DNA binding"/>
    <property type="evidence" value="ECO:0007669"/>
    <property type="project" value="InterPro"/>
</dbReference>
<gene>
    <name evidence="4" type="ORF">DSM5745_01310</name>
</gene>
<feature type="compositionally biased region" description="Polar residues" evidence="3">
    <location>
        <begin position="12"/>
        <end position="23"/>
    </location>
</feature>
<keyword evidence="2" id="KW-0539">Nucleus</keyword>
<feature type="region of interest" description="Disordered" evidence="3">
    <location>
        <begin position="482"/>
        <end position="593"/>
    </location>
</feature>
<keyword evidence="5" id="KW-1185">Reference proteome</keyword>
<evidence type="ECO:0008006" key="6">
    <source>
        <dbReference type="Google" id="ProtNLM"/>
    </source>
</evidence>
<dbReference type="EMBL" id="PVWQ01000001">
    <property type="protein sequence ID" value="RDW93988.1"/>
    <property type="molecule type" value="Genomic_DNA"/>
</dbReference>
<protein>
    <recommendedName>
        <fullName evidence="6">HhH-GPD domain-containing protein</fullName>
    </recommendedName>
</protein>
<feature type="compositionally biased region" description="Basic and acidic residues" evidence="3">
    <location>
        <begin position="25"/>
        <end position="34"/>
    </location>
</feature>
<feature type="compositionally biased region" description="Basic and acidic residues" evidence="3">
    <location>
        <begin position="1"/>
        <end position="10"/>
    </location>
</feature>
<dbReference type="GO" id="GO:0003824">
    <property type="term" value="F:catalytic activity"/>
    <property type="evidence" value="ECO:0007669"/>
    <property type="project" value="InterPro"/>
</dbReference>
<dbReference type="GeneID" id="38111680"/>
<dbReference type="STRING" id="1810919.A0A3D8T7L4"/>
<dbReference type="PANTHER" id="PTHR15074:SF0">
    <property type="entry name" value="METHYL-CPG-BINDING DOMAIN PROTEIN 4-LIKE PROTEIN"/>
    <property type="match status" value="1"/>
</dbReference>
<dbReference type="SUPFAM" id="SSF48150">
    <property type="entry name" value="DNA-glycosylase"/>
    <property type="match status" value="1"/>
</dbReference>
<feature type="region of interest" description="Disordered" evidence="3">
    <location>
        <begin position="209"/>
        <end position="310"/>
    </location>
</feature>
<comment type="caution">
    <text evidence="4">The sequence shown here is derived from an EMBL/GenBank/DDBJ whole genome shotgun (WGS) entry which is preliminary data.</text>
</comment>
<feature type="compositionally biased region" description="Polar residues" evidence="3">
    <location>
        <begin position="574"/>
        <end position="589"/>
    </location>
</feature>
<dbReference type="InterPro" id="IPR011257">
    <property type="entry name" value="DNA_glycosylase"/>
</dbReference>
<evidence type="ECO:0000256" key="2">
    <source>
        <dbReference type="ARBA" id="ARBA00023242"/>
    </source>
</evidence>
<feature type="compositionally biased region" description="Basic residues" evidence="3">
    <location>
        <begin position="35"/>
        <end position="53"/>
    </location>
</feature>
<feature type="compositionally biased region" description="Polar residues" evidence="3">
    <location>
        <begin position="75"/>
        <end position="85"/>
    </location>
</feature>
<accession>A0A3D8T7L4</accession>
<dbReference type="AlphaFoldDB" id="A0A3D8T7L4"/>
<dbReference type="Gene3D" id="1.10.340.30">
    <property type="entry name" value="Hypothetical protein, domain 2"/>
    <property type="match status" value="1"/>
</dbReference>
<feature type="compositionally biased region" description="Polar residues" evidence="3">
    <location>
        <begin position="236"/>
        <end position="249"/>
    </location>
</feature>
<evidence type="ECO:0000313" key="4">
    <source>
        <dbReference type="EMBL" id="RDW93988.1"/>
    </source>
</evidence>
<name>A0A3D8T7L4_9EURO</name>